<organism evidence="13 14">
    <name type="scientific">Rhynchospora tenuis</name>
    <dbReference type="NCBI Taxonomy" id="198213"/>
    <lineage>
        <taxon>Eukaryota</taxon>
        <taxon>Viridiplantae</taxon>
        <taxon>Streptophyta</taxon>
        <taxon>Embryophyta</taxon>
        <taxon>Tracheophyta</taxon>
        <taxon>Spermatophyta</taxon>
        <taxon>Magnoliopsida</taxon>
        <taxon>Liliopsida</taxon>
        <taxon>Poales</taxon>
        <taxon>Cyperaceae</taxon>
        <taxon>Cyperoideae</taxon>
        <taxon>Rhynchosporeae</taxon>
        <taxon>Rhynchospora</taxon>
    </lineage>
</organism>
<dbReference type="Pfam" id="PF00046">
    <property type="entry name" value="Homeodomain"/>
    <property type="match status" value="1"/>
</dbReference>
<evidence type="ECO:0000256" key="4">
    <source>
        <dbReference type="ARBA" id="ARBA00023125"/>
    </source>
</evidence>
<comment type="similarity">
    <text evidence="8">Belongs to the WUS homeobox family.</text>
</comment>
<feature type="domain" description="Homeobox" evidence="12">
    <location>
        <begin position="48"/>
        <end position="113"/>
    </location>
</feature>
<dbReference type="SMART" id="SM00389">
    <property type="entry name" value="HOX"/>
    <property type="match status" value="1"/>
</dbReference>
<dbReference type="GO" id="GO:1905393">
    <property type="term" value="P:plant organ formation"/>
    <property type="evidence" value="ECO:0007669"/>
    <property type="project" value="UniProtKB-ARBA"/>
</dbReference>
<dbReference type="Proteomes" id="UP001210211">
    <property type="component" value="Unassembled WGS sequence"/>
</dbReference>
<protein>
    <recommendedName>
        <fullName evidence="12">Homeobox domain-containing protein</fullName>
    </recommendedName>
</protein>
<evidence type="ECO:0000256" key="8">
    <source>
        <dbReference type="ARBA" id="ARBA00024040"/>
    </source>
</evidence>
<dbReference type="InterPro" id="IPR009057">
    <property type="entry name" value="Homeodomain-like_sf"/>
</dbReference>
<reference evidence="13 14" key="1">
    <citation type="journal article" date="2022" name="Cell">
        <title>Repeat-based holocentromeres influence genome architecture and karyotype evolution.</title>
        <authorList>
            <person name="Hofstatter P.G."/>
            <person name="Thangavel G."/>
            <person name="Lux T."/>
            <person name="Neumann P."/>
            <person name="Vondrak T."/>
            <person name="Novak P."/>
            <person name="Zhang M."/>
            <person name="Costa L."/>
            <person name="Castellani M."/>
            <person name="Scott A."/>
            <person name="Toegelov H."/>
            <person name="Fuchs J."/>
            <person name="Mata-Sucre Y."/>
            <person name="Dias Y."/>
            <person name="Vanzela A.L.L."/>
            <person name="Huettel B."/>
            <person name="Almeida C.C.S."/>
            <person name="Simkova H."/>
            <person name="Souza G."/>
            <person name="Pedrosa-Harand A."/>
            <person name="Macas J."/>
            <person name="Mayer K.F.X."/>
            <person name="Houben A."/>
            <person name="Marques A."/>
        </authorList>
    </citation>
    <scope>NUCLEOTIDE SEQUENCE [LARGE SCALE GENOMIC DNA]</scope>
    <source>
        <strain evidence="13">RhyTen1mFocal</strain>
    </source>
</reference>
<keyword evidence="3" id="KW-0805">Transcription regulation</keyword>
<dbReference type="PANTHER" id="PTHR47288:SF1">
    <property type="entry name" value="WUSCHEL-RELATED HOMEOBOX 9"/>
    <property type="match status" value="1"/>
</dbReference>
<evidence type="ECO:0000259" key="12">
    <source>
        <dbReference type="PROSITE" id="PS50071"/>
    </source>
</evidence>
<dbReference type="GO" id="GO:0003677">
    <property type="term" value="F:DNA binding"/>
    <property type="evidence" value="ECO:0007669"/>
    <property type="project" value="UniProtKB-UniRule"/>
</dbReference>
<dbReference type="PROSITE" id="PS50071">
    <property type="entry name" value="HOMEOBOX_2"/>
    <property type="match status" value="1"/>
</dbReference>
<evidence type="ECO:0000313" key="13">
    <source>
        <dbReference type="EMBL" id="KAJ3704445.1"/>
    </source>
</evidence>
<dbReference type="GO" id="GO:0003700">
    <property type="term" value="F:DNA-binding transcription factor activity"/>
    <property type="evidence" value="ECO:0007669"/>
    <property type="project" value="InterPro"/>
</dbReference>
<keyword evidence="5 9" id="KW-0371">Homeobox</keyword>
<dbReference type="Gene3D" id="1.10.10.60">
    <property type="entry name" value="Homeodomain-like"/>
    <property type="match status" value="1"/>
</dbReference>
<dbReference type="PANTHER" id="PTHR47288">
    <property type="entry name" value="WUSCHEL-RELATED HOMEOBOX 9"/>
    <property type="match status" value="1"/>
</dbReference>
<comment type="caution">
    <text evidence="13">The sequence shown here is derived from an EMBL/GenBank/DDBJ whole genome shotgun (WGS) entry which is preliminary data.</text>
</comment>
<feature type="compositionally biased region" description="Low complexity" evidence="11">
    <location>
        <begin position="176"/>
        <end position="189"/>
    </location>
</feature>
<gene>
    <name evidence="13" type="ORF">LUZ61_008150</name>
</gene>
<feature type="region of interest" description="Disordered" evidence="11">
    <location>
        <begin position="1"/>
        <end position="58"/>
    </location>
</feature>
<accession>A0AAD5ZUS1</accession>
<feature type="compositionally biased region" description="Polar residues" evidence="11">
    <location>
        <begin position="31"/>
        <end position="40"/>
    </location>
</feature>
<dbReference type="GO" id="GO:0005634">
    <property type="term" value="C:nucleus"/>
    <property type="evidence" value="ECO:0007669"/>
    <property type="project" value="UniProtKB-SubCell"/>
</dbReference>
<dbReference type="GO" id="GO:0050793">
    <property type="term" value="P:regulation of developmental process"/>
    <property type="evidence" value="ECO:0007669"/>
    <property type="project" value="InterPro"/>
</dbReference>
<proteinExistence type="inferred from homology"/>
<evidence type="ECO:0000256" key="3">
    <source>
        <dbReference type="ARBA" id="ARBA00023015"/>
    </source>
</evidence>
<dbReference type="AlphaFoldDB" id="A0AAD5ZUS1"/>
<keyword evidence="4 9" id="KW-0238">DNA-binding</keyword>
<evidence type="ECO:0000256" key="2">
    <source>
        <dbReference type="ARBA" id="ARBA00022473"/>
    </source>
</evidence>
<keyword evidence="6" id="KW-0804">Transcription</keyword>
<keyword evidence="7 9" id="KW-0539">Nucleus</keyword>
<feature type="compositionally biased region" description="Low complexity" evidence="11">
    <location>
        <begin position="157"/>
        <end position="168"/>
    </location>
</feature>
<keyword evidence="2" id="KW-0217">Developmental protein</keyword>
<keyword evidence="14" id="KW-1185">Reference proteome</keyword>
<evidence type="ECO:0000313" key="14">
    <source>
        <dbReference type="Proteomes" id="UP001210211"/>
    </source>
</evidence>
<feature type="region of interest" description="Disordered" evidence="11">
    <location>
        <begin position="157"/>
        <end position="196"/>
    </location>
</feature>
<dbReference type="InterPro" id="IPR044557">
    <property type="entry name" value="WOX8/9-like"/>
</dbReference>
<evidence type="ECO:0000256" key="7">
    <source>
        <dbReference type="ARBA" id="ARBA00023242"/>
    </source>
</evidence>
<evidence type="ECO:0000256" key="11">
    <source>
        <dbReference type="SAM" id="MobiDB-lite"/>
    </source>
</evidence>
<name>A0AAD5ZUS1_9POAL</name>
<dbReference type="InterPro" id="IPR001356">
    <property type="entry name" value="HD"/>
</dbReference>
<feature type="compositionally biased region" description="Basic and acidic residues" evidence="11">
    <location>
        <begin position="44"/>
        <end position="53"/>
    </location>
</feature>
<evidence type="ECO:0000256" key="9">
    <source>
        <dbReference type="PROSITE-ProRule" id="PRU00108"/>
    </source>
</evidence>
<evidence type="ECO:0000256" key="1">
    <source>
        <dbReference type="ARBA" id="ARBA00004123"/>
    </source>
</evidence>
<dbReference type="CDD" id="cd00086">
    <property type="entry name" value="homeodomain"/>
    <property type="match status" value="1"/>
</dbReference>
<comment type="subcellular location">
    <subcellularLocation>
        <location evidence="1 9 10">Nucleus</location>
    </subcellularLocation>
</comment>
<dbReference type="GO" id="GO:0048731">
    <property type="term" value="P:system development"/>
    <property type="evidence" value="ECO:0007669"/>
    <property type="project" value="UniProtKB-ARBA"/>
</dbReference>
<feature type="DNA-binding region" description="Homeobox" evidence="9">
    <location>
        <begin position="50"/>
        <end position="114"/>
    </location>
</feature>
<sequence length="443" mass="47465">MASSNRHWPSMFKSKPCSQTWPDISTPPPLSSTCQKSPYTSAGCEERTPEPKPRWNPKPEQIRILEAIFNAGMINPPREEIRKIRLQLQQYGQVGDANVFYWFQNRKSRTKNKQRHLISRANSRPSVGASINAIPAAGITKPNIGILSNVDTAASNSNSMTSPSTNMTVPITMTTSSSSSSSERSSGSSKPLKPVQVPMSVPEPISMHYNFHGSVELSTLAEPFLFQNPHGYCFAMPEISGLIAAQDQVASVGLGLWNEPMGNGGAVISEEVGAKRKNNGLGLTNELVHHEGYKGLFGRENGGESVKIGLHHDCCFQPSDPVVNVAPSAAPAESVVTASVPAASGAADVTCATTTVVSCPVDVIQDIDSSIGEGGGVGRLTVFINEMACEVPPTPFNVKLVFGPNAVLFHPSGYPVPTDEFHNTLQPLQHGAFYYVIPVSLSL</sequence>
<evidence type="ECO:0000256" key="5">
    <source>
        <dbReference type="ARBA" id="ARBA00023155"/>
    </source>
</evidence>
<dbReference type="FunFam" id="1.10.10.60:FF:000118">
    <property type="entry name" value="WUSCHEL-related homeobox 11"/>
    <property type="match status" value="1"/>
</dbReference>
<evidence type="ECO:0000256" key="6">
    <source>
        <dbReference type="ARBA" id="ARBA00023163"/>
    </source>
</evidence>
<evidence type="ECO:0000256" key="10">
    <source>
        <dbReference type="RuleBase" id="RU000682"/>
    </source>
</evidence>
<dbReference type="SUPFAM" id="SSF46689">
    <property type="entry name" value="Homeodomain-like"/>
    <property type="match status" value="1"/>
</dbReference>
<dbReference type="EMBL" id="JAMRDG010000001">
    <property type="protein sequence ID" value="KAJ3704445.1"/>
    <property type="molecule type" value="Genomic_DNA"/>
</dbReference>